<sequence>MPVSTGPDCWSHLCTSTLPFTR</sequence>
<reference evidence="1" key="2">
    <citation type="journal article" date="2015" name="Fish Shellfish Immunol.">
        <title>Early steps in the European eel (Anguilla anguilla)-Vibrio vulnificus interaction in the gills: Role of the RtxA13 toxin.</title>
        <authorList>
            <person name="Callol A."/>
            <person name="Pajuelo D."/>
            <person name="Ebbesson L."/>
            <person name="Teles M."/>
            <person name="MacKenzie S."/>
            <person name="Amaro C."/>
        </authorList>
    </citation>
    <scope>NUCLEOTIDE SEQUENCE</scope>
</reference>
<protein>
    <submittedName>
        <fullName evidence="1">Uncharacterized protein</fullName>
    </submittedName>
</protein>
<dbReference type="AlphaFoldDB" id="A0A0E9RJJ8"/>
<evidence type="ECO:0000313" key="1">
    <source>
        <dbReference type="EMBL" id="JAH28645.1"/>
    </source>
</evidence>
<accession>A0A0E9RJJ8</accession>
<dbReference type="EMBL" id="GBXM01079932">
    <property type="protein sequence ID" value="JAH28645.1"/>
    <property type="molecule type" value="Transcribed_RNA"/>
</dbReference>
<name>A0A0E9RJJ8_ANGAN</name>
<reference evidence="1" key="1">
    <citation type="submission" date="2014-11" db="EMBL/GenBank/DDBJ databases">
        <authorList>
            <person name="Amaro Gonzalez C."/>
        </authorList>
    </citation>
    <scope>NUCLEOTIDE SEQUENCE</scope>
</reference>
<proteinExistence type="predicted"/>
<organism evidence="1">
    <name type="scientific">Anguilla anguilla</name>
    <name type="common">European freshwater eel</name>
    <name type="synonym">Muraena anguilla</name>
    <dbReference type="NCBI Taxonomy" id="7936"/>
    <lineage>
        <taxon>Eukaryota</taxon>
        <taxon>Metazoa</taxon>
        <taxon>Chordata</taxon>
        <taxon>Craniata</taxon>
        <taxon>Vertebrata</taxon>
        <taxon>Euteleostomi</taxon>
        <taxon>Actinopterygii</taxon>
        <taxon>Neopterygii</taxon>
        <taxon>Teleostei</taxon>
        <taxon>Anguilliformes</taxon>
        <taxon>Anguillidae</taxon>
        <taxon>Anguilla</taxon>
    </lineage>
</organism>